<evidence type="ECO:0000313" key="1">
    <source>
        <dbReference type="EMBL" id="EIG28784.1"/>
    </source>
</evidence>
<organism evidence="1 2">
    <name type="scientific">Neisseria sicca VK64</name>
    <dbReference type="NCBI Taxonomy" id="1095748"/>
    <lineage>
        <taxon>Bacteria</taxon>
        <taxon>Pseudomonadati</taxon>
        <taxon>Pseudomonadota</taxon>
        <taxon>Betaproteobacteria</taxon>
        <taxon>Neisseriales</taxon>
        <taxon>Neisseriaceae</taxon>
        <taxon>Neisseria</taxon>
    </lineage>
</organism>
<sequence>MEKIEKFKSELLDNIFEYIQCISIFIYKRNIYYLIGL</sequence>
<reference evidence="1 2" key="1">
    <citation type="submission" date="2012-04" db="EMBL/GenBank/DDBJ databases">
        <authorList>
            <person name="Harkins D.M."/>
            <person name="Madupu R."/>
            <person name="Durkin A.S."/>
            <person name="Torralba M."/>
            <person name="Methe B."/>
            <person name="Sutton G.G."/>
            <person name="Nelson K.E."/>
        </authorList>
    </citation>
    <scope>NUCLEOTIDE SEQUENCE [LARGE SCALE GENOMIC DNA]</scope>
    <source>
        <strain evidence="1 2">VK64</strain>
    </source>
</reference>
<proteinExistence type="predicted"/>
<dbReference type="EMBL" id="AJMT01000097">
    <property type="protein sequence ID" value="EIG28784.1"/>
    <property type="molecule type" value="Genomic_DNA"/>
</dbReference>
<evidence type="ECO:0000313" key="2">
    <source>
        <dbReference type="Proteomes" id="UP000004473"/>
    </source>
</evidence>
<protein>
    <submittedName>
        <fullName evidence="1">Uncharacterized protein</fullName>
    </submittedName>
</protein>
<dbReference type="AlphaFoldDB" id="I2NSH3"/>
<comment type="caution">
    <text evidence="1">The sequence shown here is derived from an EMBL/GenBank/DDBJ whole genome shotgun (WGS) entry which is preliminary data.</text>
</comment>
<gene>
    <name evidence="1" type="ORF">HMPREF1051_0047</name>
</gene>
<dbReference type="Proteomes" id="UP000004473">
    <property type="component" value="Unassembled WGS sequence"/>
</dbReference>
<name>I2NSH3_NEISI</name>
<accession>I2NSH3</accession>